<feature type="chain" id="PRO_5046556765" evidence="1">
    <location>
        <begin position="20"/>
        <end position="442"/>
    </location>
</feature>
<evidence type="ECO:0000256" key="1">
    <source>
        <dbReference type="SAM" id="SignalP"/>
    </source>
</evidence>
<reference evidence="4" key="1">
    <citation type="journal article" date="2019" name="Int. J. Syst. Evol. Microbiol.">
        <title>The Global Catalogue of Microorganisms (GCM) 10K type strain sequencing project: providing services to taxonomists for standard genome sequencing and annotation.</title>
        <authorList>
            <consortium name="The Broad Institute Genomics Platform"/>
            <consortium name="The Broad Institute Genome Sequencing Center for Infectious Disease"/>
            <person name="Wu L."/>
            <person name="Ma J."/>
        </authorList>
    </citation>
    <scope>NUCLEOTIDE SEQUENCE [LARGE SCALE GENOMIC DNA]</scope>
    <source>
        <strain evidence="4">CGMCC 4.7466</strain>
    </source>
</reference>
<organism evidence="3 4">
    <name type="scientific">Negadavirga shengliensis</name>
    <dbReference type="NCBI Taxonomy" id="1389218"/>
    <lineage>
        <taxon>Bacteria</taxon>
        <taxon>Pseudomonadati</taxon>
        <taxon>Bacteroidota</taxon>
        <taxon>Cytophagia</taxon>
        <taxon>Cytophagales</taxon>
        <taxon>Cyclobacteriaceae</taxon>
        <taxon>Negadavirga</taxon>
    </lineage>
</organism>
<gene>
    <name evidence="3" type="ORF">ACFPFU_03825</name>
</gene>
<evidence type="ECO:0000313" key="4">
    <source>
        <dbReference type="Proteomes" id="UP001595818"/>
    </source>
</evidence>
<protein>
    <submittedName>
        <fullName evidence="3">DUF5723 family protein</fullName>
    </submittedName>
</protein>
<feature type="domain" description="DUF5723" evidence="2">
    <location>
        <begin position="41"/>
        <end position="418"/>
    </location>
</feature>
<proteinExistence type="predicted"/>
<accession>A0ABV9SWV0</accession>
<evidence type="ECO:0000313" key="3">
    <source>
        <dbReference type="EMBL" id="MFC4870801.1"/>
    </source>
</evidence>
<dbReference type="EMBL" id="JBHSJJ010000002">
    <property type="protein sequence ID" value="MFC4870801.1"/>
    <property type="molecule type" value="Genomic_DNA"/>
</dbReference>
<evidence type="ECO:0000259" key="2">
    <source>
        <dbReference type="Pfam" id="PF18990"/>
    </source>
</evidence>
<feature type="signal peptide" evidence="1">
    <location>
        <begin position="1"/>
        <end position="19"/>
    </location>
</feature>
<name>A0ABV9SWV0_9BACT</name>
<dbReference type="Proteomes" id="UP001595818">
    <property type="component" value="Unassembled WGS sequence"/>
</dbReference>
<dbReference type="Pfam" id="PF18990">
    <property type="entry name" value="DUF5723"/>
    <property type="match status" value="1"/>
</dbReference>
<sequence length="442" mass="48988">MKKFLIFSSILLIPLISSAQQAYLGVQNSNRKGMINARMNPAEINNLTKRIEVNFFSVNASLSNDVFSFQDFTSGEDFFETAFERVDQPVNLRSEMNIMGPSFGMKLDEWSIGLTSQAFVKADVVNLNPVLGDAIANDGFSQIYNEVRLDIPYNQRVNTFSWAEIGLMAGRNIWETAAHSLSAGATLKLLFPGSYMNLGLSDTRATLIQDMTEISLTDASGELNLTYENNILDDDFTFNFSRFHMAGPRGVGLDLGLNYQFRNGSENVLNTGLALRNIGGMGLGSGQLNHTYVMNIPEGERFRVDMLEGNLEEIEQQLLESGYFTLRRQTSGGRITHPLSLSAYAEWNVARQFQVSVYGQKRLGDENANDRLTAPDLLVITPRLIVGKLEIYSPWIQHQIAGFNGGLGVQFGGFFVGSQSLVTGLAADTKQVDFHMGLSWGF</sequence>
<keyword evidence="1" id="KW-0732">Signal</keyword>
<comment type="caution">
    <text evidence="3">The sequence shown here is derived from an EMBL/GenBank/DDBJ whole genome shotgun (WGS) entry which is preliminary data.</text>
</comment>
<dbReference type="InterPro" id="IPR043781">
    <property type="entry name" value="DUF5723"/>
</dbReference>
<keyword evidence="4" id="KW-1185">Reference proteome</keyword>
<dbReference type="RefSeq" id="WP_377061683.1">
    <property type="nucleotide sequence ID" value="NZ_JBHSJJ010000002.1"/>
</dbReference>